<dbReference type="GO" id="GO:2000406">
    <property type="term" value="P:positive regulation of T cell migration"/>
    <property type="evidence" value="ECO:0007669"/>
    <property type="project" value="TreeGrafter"/>
</dbReference>
<keyword evidence="5 14" id="KW-0732">Signal</keyword>
<comment type="caution">
    <text evidence="12">Lacks conserved residue(s) required for the propagation of feature annotation.</text>
</comment>
<feature type="repeat" description="TNFR-Cys" evidence="12">
    <location>
        <begin position="60"/>
        <end position="102"/>
    </location>
</feature>
<dbReference type="FunFam" id="2.10.50.10:FF:000009">
    <property type="entry name" value="Tumor necrosis factor receptor superfamily member 14"/>
    <property type="match status" value="1"/>
</dbReference>
<evidence type="ECO:0000256" key="13">
    <source>
        <dbReference type="SAM" id="Phobius"/>
    </source>
</evidence>
<evidence type="ECO:0000256" key="10">
    <source>
        <dbReference type="ARBA" id="ARBA00023170"/>
    </source>
</evidence>
<dbReference type="InterPro" id="IPR001368">
    <property type="entry name" value="TNFR/NGFR_Cys_rich_reg"/>
</dbReference>
<dbReference type="GO" id="GO:0046642">
    <property type="term" value="P:negative regulation of alpha-beta T cell proliferation"/>
    <property type="evidence" value="ECO:0007669"/>
    <property type="project" value="TreeGrafter"/>
</dbReference>
<keyword evidence="7 13" id="KW-1133">Transmembrane helix</keyword>
<keyword evidence="8 13" id="KW-0472">Membrane</keyword>
<evidence type="ECO:0000259" key="15">
    <source>
        <dbReference type="PROSITE" id="PS50050"/>
    </source>
</evidence>
<comment type="subcellular location">
    <subcellularLocation>
        <location evidence="1">Membrane</location>
        <topology evidence="1">Single-pass type I membrane protein</topology>
    </subcellularLocation>
</comment>
<keyword evidence="11" id="KW-0325">Glycoprotein</keyword>
<reference evidence="16" key="1">
    <citation type="submission" date="2020-10" db="EMBL/GenBank/DDBJ databases">
        <title>Chromosome-scale genome assembly of the Allis shad, Alosa alosa.</title>
        <authorList>
            <person name="Margot Z."/>
            <person name="Christophe K."/>
            <person name="Cabau C."/>
            <person name="Louis A."/>
            <person name="Berthelot C."/>
            <person name="Parey E."/>
            <person name="Roest Crollius H."/>
            <person name="Montfort J."/>
            <person name="Robinson-Rechavi M."/>
            <person name="Bucao C."/>
            <person name="Bouchez O."/>
            <person name="Gislard M."/>
            <person name="Lluch J."/>
            <person name="Milhes M."/>
            <person name="Lampietro C."/>
            <person name="Lopez Roques C."/>
            <person name="Donnadieu C."/>
            <person name="Braasch I."/>
            <person name="Desvignes T."/>
            <person name="Postlethwait J."/>
            <person name="Bobe J."/>
            <person name="Guiguen Y."/>
        </authorList>
    </citation>
    <scope>NUCLEOTIDE SEQUENCE</scope>
    <source>
        <strain evidence="16">M-15738</strain>
        <tissue evidence="16">Blood</tissue>
    </source>
</reference>
<evidence type="ECO:0000313" key="17">
    <source>
        <dbReference type="Proteomes" id="UP000823561"/>
    </source>
</evidence>
<keyword evidence="2" id="KW-0597">Phosphoprotein</keyword>
<dbReference type="Proteomes" id="UP000823561">
    <property type="component" value="Chromosome 4"/>
</dbReference>
<feature type="disulfide bond" evidence="12">
    <location>
        <begin position="61"/>
        <end position="76"/>
    </location>
</feature>
<dbReference type="CDD" id="cd13405">
    <property type="entry name" value="TNFRSF14_teleost"/>
    <property type="match status" value="1"/>
</dbReference>
<dbReference type="FunFam" id="2.10.50.10:FF:000007">
    <property type="entry name" value="TNF receptor superfamily member 14"/>
    <property type="match status" value="1"/>
</dbReference>
<evidence type="ECO:0000256" key="4">
    <source>
        <dbReference type="ARBA" id="ARBA00022692"/>
    </source>
</evidence>
<dbReference type="Gene3D" id="2.10.50.10">
    <property type="entry name" value="Tumor Necrosis Factor Receptor, subunit A, domain 2"/>
    <property type="match status" value="4"/>
</dbReference>
<feature type="domain" description="TNFR-Cys" evidence="15">
    <location>
        <begin position="60"/>
        <end position="102"/>
    </location>
</feature>
<dbReference type="AlphaFoldDB" id="A0AAV6H813"/>
<dbReference type="PROSITE" id="PS00652">
    <property type="entry name" value="TNFR_NGFR_1"/>
    <property type="match status" value="2"/>
</dbReference>
<keyword evidence="6" id="KW-0677">Repeat</keyword>
<evidence type="ECO:0000256" key="6">
    <source>
        <dbReference type="ARBA" id="ARBA00022737"/>
    </source>
</evidence>
<dbReference type="GO" id="GO:0050830">
    <property type="term" value="P:defense response to Gram-positive bacterium"/>
    <property type="evidence" value="ECO:0007669"/>
    <property type="project" value="TreeGrafter"/>
</dbReference>
<feature type="transmembrane region" description="Helical" evidence="13">
    <location>
        <begin position="188"/>
        <end position="214"/>
    </location>
</feature>
<dbReference type="GO" id="GO:0006915">
    <property type="term" value="P:apoptotic process"/>
    <property type="evidence" value="ECO:0007669"/>
    <property type="project" value="InterPro"/>
</dbReference>
<dbReference type="GO" id="GO:0006955">
    <property type="term" value="P:immune response"/>
    <property type="evidence" value="ECO:0007669"/>
    <property type="project" value="InterPro"/>
</dbReference>
<dbReference type="SMART" id="SM00208">
    <property type="entry name" value="TNFR"/>
    <property type="match status" value="4"/>
</dbReference>
<evidence type="ECO:0000256" key="1">
    <source>
        <dbReference type="ARBA" id="ARBA00004479"/>
    </source>
</evidence>
<evidence type="ECO:0000313" key="16">
    <source>
        <dbReference type="EMBL" id="KAG5282744.1"/>
    </source>
</evidence>
<dbReference type="PANTHER" id="PTHR46838">
    <property type="entry name" value="TUMOR NECROSIS FACTOR RECEPTOR SUPERFAMILY MEMBER 14"/>
    <property type="match status" value="1"/>
</dbReference>
<dbReference type="InterPro" id="IPR008063">
    <property type="entry name" value="Fas_rcpt"/>
</dbReference>
<keyword evidence="10" id="KW-0675">Receptor</keyword>
<dbReference type="GO" id="GO:0002720">
    <property type="term" value="P:positive regulation of cytokine production involved in immune response"/>
    <property type="evidence" value="ECO:0007669"/>
    <property type="project" value="TreeGrafter"/>
</dbReference>
<evidence type="ECO:0000256" key="7">
    <source>
        <dbReference type="ARBA" id="ARBA00022989"/>
    </source>
</evidence>
<dbReference type="GO" id="GO:0009897">
    <property type="term" value="C:external side of plasma membrane"/>
    <property type="evidence" value="ECO:0007669"/>
    <property type="project" value="TreeGrafter"/>
</dbReference>
<organism evidence="16 17">
    <name type="scientific">Alosa alosa</name>
    <name type="common">allis shad</name>
    <dbReference type="NCBI Taxonomy" id="278164"/>
    <lineage>
        <taxon>Eukaryota</taxon>
        <taxon>Metazoa</taxon>
        <taxon>Chordata</taxon>
        <taxon>Craniata</taxon>
        <taxon>Vertebrata</taxon>
        <taxon>Euteleostomi</taxon>
        <taxon>Actinopterygii</taxon>
        <taxon>Neopterygii</taxon>
        <taxon>Teleostei</taxon>
        <taxon>Clupei</taxon>
        <taxon>Clupeiformes</taxon>
        <taxon>Clupeoidei</taxon>
        <taxon>Clupeidae</taxon>
        <taxon>Alosa</taxon>
    </lineage>
</organism>
<evidence type="ECO:0000256" key="11">
    <source>
        <dbReference type="ARBA" id="ARBA00023180"/>
    </source>
</evidence>
<name>A0AAV6H813_9TELE</name>
<dbReference type="Pfam" id="PF00020">
    <property type="entry name" value="TNFR_c6"/>
    <property type="match status" value="2"/>
</dbReference>
<evidence type="ECO:0000256" key="14">
    <source>
        <dbReference type="SAM" id="SignalP"/>
    </source>
</evidence>
<dbReference type="GO" id="GO:0007165">
    <property type="term" value="P:signal transduction"/>
    <property type="evidence" value="ECO:0007669"/>
    <property type="project" value="InterPro"/>
</dbReference>
<proteinExistence type="predicted"/>
<evidence type="ECO:0000256" key="3">
    <source>
        <dbReference type="ARBA" id="ARBA00022581"/>
    </source>
</evidence>
<gene>
    <name evidence="16" type="ORF">AALO_G00059490</name>
</gene>
<dbReference type="SUPFAM" id="SSF57586">
    <property type="entry name" value="TNF receptor-like"/>
    <property type="match status" value="3"/>
</dbReference>
<evidence type="ECO:0000256" key="8">
    <source>
        <dbReference type="ARBA" id="ARBA00023136"/>
    </source>
</evidence>
<feature type="signal peptide" evidence="14">
    <location>
        <begin position="1"/>
        <end position="19"/>
    </location>
</feature>
<protein>
    <recommendedName>
        <fullName evidence="15">TNFR-Cys domain-containing protein</fullName>
    </recommendedName>
</protein>
<keyword evidence="3" id="KW-0945">Host-virus interaction</keyword>
<comment type="caution">
    <text evidence="16">The sequence shown here is derived from an EMBL/GenBank/DDBJ whole genome shotgun (WGS) entry which is preliminary data.</text>
</comment>
<dbReference type="PRINTS" id="PR01680">
    <property type="entry name" value="TNFACTORR6"/>
</dbReference>
<feature type="chain" id="PRO_5043989151" description="TNFR-Cys domain-containing protein" evidence="14">
    <location>
        <begin position="20"/>
        <end position="234"/>
    </location>
</feature>
<dbReference type="GO" id="GO:0050829">
    <property type="term" value="P:defense response to Gram-negative bacterium"/>
    <property type="evidence" value="ECO:0007669"/>
    <property type="project" value="TreeGrafter"/>
</dbReference>
<sequence>MWRFLTALTTVVCLPGSCGICMGFCGPAEYEVQEECCPMCGPGYYVYNHCTELTSTSCAPCPSSTYNEAQSGLVSCRSCTVCDSTAGLRVKRACSSTSDTLCEPLEGHYCTDPIKDGCRGAVEHTKCSPGQYIKHNGSASSDIVCGDCVGDTYSDGTFTSCRPHTQCGSGYQLIKEGTSSSDAECKNYLIEVITSVLATVGLLTLIAVAVVLIFKRNQDSKKRQGVDNHTAQYR</sequence>
<dbReference type="GO" id="GO:0004888">
    <property type="term" value="F:transmembrane signaling receptor activity"/>
    <property type="evidence" value="ECO:0007669"/>
    <property type="project" value="InterPro"/>
</dbReference>
<dbReference type="PANTHER" id="PTHR46838:SF1">
    <property type="entry name" value="TUMOR NECROSIS FACTOR RECEPTOR SUPERFAMILY MEMBER 14"/>
    <property type="match status" value="1"/>
</dbReference>
<accession>A0AAV6H813</accession>
<evidence type="ECO:0000256" key="12">
    <source>
        <dbReference type="PROSITE-ProRule" id="PRU00206"/>
    </source>
</evidence>
<keyword evidence="4 13" id="KW-0812">Transmembrane</keyword>
<evidence type="ECO:0000256" key="5">
    <source>
        <dbReference type="ARBA" id="ARBA00022729"/>
    </source>
</evidence>
<keyword evidence="17" id="KW-1185">Reference proteome</keyword>
<dbReference type="EMBL" id="JADWDJ010000004">
    <property type="protein sequence ID" value="KAG5282744.1"/>
    <property type="molecule type" value="Genomic_DNA"/>
</dbReference>
<keyword evidence="9 12" id="KW-1015">Disulfide bond</keyword>
<evidence type="ECO:0000256" key="2">
    <source>
        <dbReference type="ARBA" id="ARBA00022553"/>
    </source>
</evidence>
<evidence type="ECO:0000256" key="9">
    <source>
        <dbReference type="ARBA" id="ARBA00023157"/>
    </source>
</evidence>
<dbReference type="PROSITE" id="PS50050">
    <property type="entry name" value="TNFR_NGFR_2"/>
    <property type="match status" value="1"/>
</dbReference>